<organism evidence="2 3">
    <name type="scientific">Rotaria magnacalcarata</name>
    <dbReference type="NCBI Taxonomy" id="392030"/>
    <lineage>
        <taxon>Eukaryota</taxon>
        <taxon>Metazoa</taxon>
        <taxon>Spiralia</taxon>
        <taxon>Gnathifera</taxon>
        <taxon>Rotifera</taxon>
        <taxon>Eurotatoria</taxon>
        <taxon>Bdelloidea</taxon>
        <taxon>Philodinida</taxon>
        <taxon>Philodinidae</taxon>
        <taxon>Rotaria</taxon>
    </lineage>
</organism>
<gene>
    <name evidence="2" type="ORF">UXM345_LOCUS3996</name>
    <name evidence="1" type="ORF">XDN619_LOCUS35198</name>
</gene>
<evidence type="ECO:0000313" key="3">
    <source>
        <dbReference type="Proteomes" id="UP000663842"/>
    </source>
</evidence>
<protein>
    <submittedName>
        <fullName evidence="2">Uncharacterized protein</fullName>
    </submittedName>
</protein>
<dbReference type="EMBL" id="CAJOBF010000268">
    <property type="protein sequence ID" value="CAF3786963.1"/>
    <property type="molecule type" value="Genomic_DNA"/>
</dbReference>
<accession>A0A819AK87</accession>
<comment type="caution">
    <text evidence="2">The sequence shown here is derived from an EMBL/GenBank/DDBJ whole genome shotgun (WGS) entry which is preliminary data.</text>
</comment>
<dbReference type="Proteomes" id="UP000663842">
    <property type="component" value="Unassembled WGS sequence"/>
</dbReference>
<reference evidence="2" key="1">
    <citation type="submission" date="2021-02" db="EMBL/GenBank/DDBJ databases">
        <authorList>
            <person name="Nowell W R."/>
        </authorList>
    </citation>
    <scope>NUCLEOTIDE SEQUENCE</scope>
</reference>
<evidence type="ECO:0000313" key="2">
    <source>
        <dbReference type="EMBL" id="CAF3786963.1"/>
    </source>
</evidence>
<proteinExistence type="predicted"/>
<sequence length="136" mass="15649">MSLNQLQSSADWHKLCEVMINGKAYVDGIVQDKRQIAASKYKIQNGLEVAPGNTVEGYKKRIERECENAESYFSRQADRIPTYEGYLKMVAGWFHDPPRLETLDNTKYPYGSIELTGELGENYPPAEMIKEFDQYQ</sequence>
<dbReference type="Proteomes" id="UP000663887">
    <property type="component" value="Unassembled WGS sequence"/>
</dbReference>
<dbReference type="AlphaFoldDB" id="A0A819AK87"/>
<evidence type="ECO:0000313" key="1">
    <source>
        <dbReference type="EMBL" id="CAF2248629.1"/>
    </source>
</evidence>
<name>A0A819AK87_9BILA</name>
<dbReference type="EMBL" id="CAJNRG010018148">
    <property type="protein sequence ID" value="CAF2248629.1"/>
    <property type="molecule type" value="Genomic_DNA"/>
</dbReference>